<evidence type="ECO:0000256" key="2">
    <source>
        <dbReference type="SAM" id="SignalP"/>
    </source>
</evidence>
<evidence type="ECO:0000313" key="4">
    <source>
        <dbReference type="Proteomes" id="UP000594454"/>
    </source>
</evidence>
<dbReference type="Proteomes" id="UP000594454">
    <property type="component" value="Chromosome 3"/>
</dbReference>
<feature type="signal peptide" evidence="2">
    <location>
        <begin position="1"/>
        <end position="20"/>
    </location>
</feature>
<dbReference type="EMBL" id="LR899011">
    <property type="protein sequence ID" value="CAD7086492.1"/>
    <property type="molecule type" value="Genomic_DNA"/>
</dbReference>
<reference evidence="3 4" key="1">
    <citation type="submission" date="2020-11" db="EMBL/GenBank/DDBJ databases">
        <authorList>
            <person name="Wallbank WR R."/>
            <person name="Pardo Diaz C."/>
            <person name="Kozak K."/>
            <person name="Martin S."/>
            <person name="Jiggins C."/>
            <person name="Moest M."/>
            <person name="Warren A I."/>
            <person name="Generalovic N T."/>
            <person name="Byers J.R.P. K."/>
            <person name="Montejo-Kovacevich G."/>
            <person name="Yen C E."/>
        </authorList>
    </citation>
    <scope>NUCLEOTIDE SEQUENCE [LARGE SCALE GENOMIC DNA]</scope>
</reference>
<accession>A0A7R8YV52</accession>
<evidence type="ECO:0000313" key="3">
    <source>
        <dbReference type="EMBL" id="CAD7086492.1"/>
    </source>
</evidence>
<gene>
    <name evidence="3" type="ORF">HERILL_LOCUS9264</name>
</gene>
<protein>
    <submittedName>
        <fullName evidence="3">Uncharacterized protein</fullName>
    </submittedName>
</protein>
<feature type="region of interest" description="Disordered" evidence="1">
    <location>
        <begin position="161"/>
        <end position="192"/>
    </location>
</feature>
<name>A0A7R8YV52_HERIL</name>
<evidence type="ECO:0000256" key="1">
    <source>
        <dbReference type="SAM" id="MobiDB-lite"/>
    </source>
</evidence>
<dbReference type="AlphaFoldDB" id="A0A7R8YV52"/>
<keyword evidence="4" id="KW-1185">Reference proteome</keyword>
<sequence length="491" mass="55122">MELRVLNFFILLVGPSALSALQIFKEGSTETPQLFKTAGTKQPDFTDYSYQGADKKKQNDFKELQALQKEKKLLELYQQQSRQKSFKTEDLTSGSGLDESENPVEKYQKLLKSYQQQSDEKCLQIEDLTSGAEISEDKDHPNKDQKQKLLEKLISSDDPAKLLKFYQQQSEKKPLEVEDPAQEPAYDETEDLAKKYQKQKLLKELSSLDDPAKLLKLYQQQSEEKPSQIGSPTGESGFDESEDPVQKHQKQKLLQKLASLDDPENKDISDLKAFINKKFTSKASASDESQFYRLQHIKNLHASIPETLSSGDGSDNSDKLDKAFLLKWAKESSKFPKGPSGKMPGQEGDPFKYFQVISTYKVAEANHQGNPLFSDFTKELSPFLGTENNPLSYGFQKSSYAPIIKVVKIVQNEGAQSFLGPSGSGIDSIPQFNPFYQQGGSSPQIVSKVKVFKPIHYTNTLGLKPASHSSTGYIKPVEVTVKKIVKPLISY</sequence>
<feature type="compositionally biased region" description="Acidic residues" evidence="1">
    <location>
        <begin position="177"/>
        <end position="190"/>
    </location>
</feature>
<feature type="chain" id="PRO_5030605240" evidence="2">
    <location>
        <begin position="21"/>
        <end position="491"/>
    </location>
</feature>
<feature type="region of interest" description="Disordered" evidence="1">
    <location>
        <begin position="215"/>
        <end position="260"/>
    </location>
</feature>
<organism evidence="3 4">
    <name type="scientific">Hermetia illucens</name>
    <name type="common">Black soldier fly</name>
    <dbReference type="NCBI Taxonomy" id="343691"/>
    <lineage>
        <taxon>Eukaryota</taxon>
        <taxon>Metazoa</taxon>
        <taxon>Ecdysozoa</taxon>
        <taxon>Arthropoda</taxon>
        <taxon>Hexapoda</taxon>
        <taxon>Insecta</taxon>
        <taxon>Pterygota</taxon>
        <taxon>Neoptera</taxon>
        <taxon>Endopterygota</taxon>
        <taxon>Diptera</taxon>
        <taxon>Brachycera</taxon>
        <taxon>Stratiomyomorpha</taxon>
        <taxon>Stratiomyidae</taxon>
        <taxon>Hermetiinae</taxon>
        <taxon>Hermetia</taxon>
    </lineage>
</organism>
<keyword evidence="2" id="KW-0732">Signal</keyword>
<dbReference type="InParanoid" id="A0A7R8YV52"/>
<proteinExistence type="predicted"/>